<dbReference type="PROSITE" id="PS00455">
    <property type="entry name" value="AMP_BINDING"/>
    <property type="match status" value="1"/>
</dbReference>
<dbReference type="GO" id="GO:0043041">
    <property type="term" value="P:amino acid activation for nonribosomal peptide biosynthetic process"/>
    <property type="evidence" value="ECO:0007669"/>
    <property type="project" value="TreeGrafter"/>
</dbReference>
<dbReference type="InterPro" id="IPR036736">
    <property type="entry name" value="ACP-like_sf"/>
</dbReference>
<dbReference type="SUPFAM" id="SSF52777">
    <property type="entry name" value="CoA-dependent acyltransferases"/>
    <property type="match status" value="2"/>
</dbReference>
<dbReference type="Pfam" id="PF00975">
    <property type="entry name" value="Thioesterase"/>
    <property type="match status" value="1"/>
</dbReference>
<feature type="domain" description="Carrier" evidence="3">
    <location>
        <begin position="983"/>
        <end position="1058"/>
    </location>
</feature>
<accession>A0A3E0D5U2</accession>
<comment type="caution">
    <text evidence="4">The sequence shown here is derived from an EMBL/GenBank/DDBJ whole genome shotgun (WGS) entry which is preliminary data.</text>
</comment>
<dbReference type="SUPFAM" id="SSF53474">
    <property type="entry name" value="alpha/beta-Hydrolases"/>
    <property type="match status" value="1"/>
</dbReference>
<sequence>MTLNNNIDVQEIPEIEKVIPITPAQMEIWLACKIGGREANKAYNESVALRLSGDLSVKYLQNAFLQVIERHEGMRSVVSPNGRSLIVFSSFSLPIRMRDISEVGEKEKDVVLKKHLEQRGSYHFNLVQGPLYVMDLIKLEEKSYLLTFTGHHLIFDGWSLGVMLEELAVIYSSLIEGRDPKLPKADGLGDYAKEFFNLTRKSSYKETKDFWKNYLSNPVPRLDLPIDKERTKIRTYNSDVHRKFIEVETLKKVKVESAKLNSSLNLTLLAIFELFISDWTKQNDIIVGLPVAGQIGFNKHRLIGHCVSLLPLRSRIDKNQTFSEYLKIRKSDYNNTLEHSLISFGDMIQNIPLTRDPSRISLVPVTFNIDTGMEEGLEFTGLEHNLMANPKSFSNFELILNLFKSANGYVLDFTYNSNLFNKSTIITAADKYFKMIDLFLDHREKKISEIFNLFSSKSEVTQVPIIEFQSLGELIKVQLSSREDKVAVQIGSEEFTYKQLNTLVNAIAVHLIFRGAGPGKVVGVHMERGINLIAGALAVIRIGACYMPIDTEFPEERVKYMLDDADVKVFITENDTYSWGDLNAKKLKVDHEVLQKPTPDFVSKFPKPDDPIFIVYTSGSTGNPKGVVLTQLNLVDFLKHFKIAPGINEQDRVMGLTSISFDMSFLELILPFVFGASLYLLDKYERRDPREIVKVVKSAQITKLFATPSHLKSIVNYGLTDRHDKLTIISAGEPLQLSLARKLVQASSKVFNIYGPTETTIFSTIKEITADTQVITIGKPVEGTSIVLVDDSGRLVNCLGKAGEVYIGGKGIGQGYLNNKKLTEEKFITGFQEGFPGVYYKTGDLAIWTSEGELDCKGRVDHQVKIRGQRIELGEVESAISQDKNVLHVLLEKQISEDGSDILVAFVAFKKTEGRAIDFSMWINSCKTKLSSTLPSFMVPAQFYIVENFQINQNGKIERTAEKIIIHNNSDEIKDKKIPTSTVSDSDVKKGIKELWGKVLNTTNPNLDSDFFQEGGHSLLAVDLISQIEKKFSLTLPLSLLFEYTTINTIANYITQLLSSKAVDNMMVKIKEGNSKKVLFFIHGVGLNPLEIKTLNNHMDEDQTIWGLQSPAIMNNGIAPIDNIEDIAKLYINKIKDVGFNGPYSLLGNSFGGQIAFEMAKQLIESGAQVSFLGMIDTIASLKEDHPKGLIDKLHYFAKKLVFDIKFMFDDPIYYLLYRREYMREKFDNYNNHSLDNASSSLKERIKIIEDINMLAWRNYSHKHIDASITLFLAKKKTFFVHDFVTFGWSPYVNNVEVVYMPGEHANMLKPPNGVEFSKVLQNILNKSNY</sequence>
<dbReference type="InterPro" id="IPR000873">
    <property type="entry name" value="AMP-dep_synth/lig_dom"/>
</dbReference>
<dbReference type="GO" id="GO:0005737">
    <property type="term" value="C:cytoplasm"/>
    <property type="evidence" value="ECO:0007669"/>
    <property type="project" value="TreeGrafter"/>
</dbReference>
<dbReference type="InterPro" id="IPR001031">
    <property type="entry name" value="Thioesterase"/>
</dbReference>
<dbReference type="PANTHER" id="PTHR45527:SF1">
    <property type="entry name" value="FATTY ACID SYNTHASE"/>
    <property type="match status" value="1"/>
</dbReference>
<dbReference type="GO" id="GO:0003824">
    <property type="term" value="F:catalytic activity"/>
    <property type="evidence" value="ECO:0007669"/>
    <property type="project" value="InterPro"/>
</dbReference>
<dbReference type="PROSITE" id="PS50075">
    <property type="entry name" value="CARRIER"/>
    <property type="match status" value="1"/>
</dbReference>
<keyword evidence="5" id="KW-1185">Reference proteome</keyword>
<dbReference type="Gene3D" id="3.40.50.1820">
    <property type="entry name" value="alpha/beta hydrolase"/>
    <property type="match status" value="1"/>
</dbReference>
<dbReference type="Gene3D" id="1.10.1200.10">
    <property type="entry name" value="ACP-like"/>
    <property type="match status" value="1"/>
</dbReference>
<gene>
    <name evidence="4" type="ORF">C8N25_1496</name>
</gene>
<evidence type="ECO:0000259" key="3">
    <source>
        <dbReference type="PROSITE" id="PS50075"/>
    </source>
</evidence>
<keyword evidence="1" id="KW-0596">Phosphopantetheine</keyword>
<dbReference type="InterPro" id="IPR045851">
    <property type="entry name" value="AMP-bd_C_sf"/>
</dbReference>
<evidence type="ECO:0000256" key="2">
    <source>
        <dbReference type="ARBA" id="ARBA00022553"/>
    </source>
</evidence>
<reference evidence="4 5" key="1">
    <citation type="submission" date="2018-08" db="EMBL/GenBank/DDBJ databases">
        <title>Genomic Encyclopedia of Archaeal and Bacterial Type Strains, Phase II (KMG-II): from individual species to whole genera.</title>
        <authorList>
            <person name="Goeker M."/>
        </authorList>
    </citation>
    <scope>NUCLEOTIDE SEQUENCE [LARGE SCALE GENOMIC DNA]</scope>
    <source>
        <strain evidence="4 5">DSM 15986</strain>
    </source>
</reference>
<dbReference type="SUPFAM" id="SSF47336">
    <property type="entry name" value="ACP-like"/>
    <property type="match status" value="1"/>
</dbReference>
<dbReference type="Gene3D" id="3.30.559.10">
    <property type="entry name" value="Chloramphenicol acetyltransferase-like domain"/>
    <property type="match status" value="1"/>
</dbReference>
<dbReference type="GO" id="GO:0031177">
    <property type="term" value="F:phosphopantetheine binding"/>
    <property type="evidence" value="ECO:0007669"/>
    <property type="project" value="InterPro"/>
</dbReference>
<organism evidence="4 5">
    <name type="scientific">Algoriphagus antarcticus</name>
    <dbReference type="NCBI Taxonomy" id="238540"/>
    <lineage>
        <taxon>Bacteria</taxon>
        <taxon>Pseudomonadati</taxon>
        <taxon>Bacteroidota</taxon>
        <taxon>Cytophagia</taxon>
        <taxon>Cytophagales</taxon>
        <taxon>Cyclobacteriaceae</taxon>
        <taxon>Algoriphagus</taxon>
    </lineage>
</organism>
<dbReference type="SUPFAM" id="SSF56801">
    <property type="entry name" value="Acetyl-CoA synthetase-like"/>
    <property type="match status" value="1"/>
</dbReference>
<dbReference type="InterPro" id="IPR023213">
    <property type="entry name" value="CAT-like_dom_sf"/>
</dbReference>
<dbReference type="InterPro" id="IPR020806">
    <property type="entry name" value="PKS_PP-bd"/>
</dbReference>
<dbReference type="InterPro" id="IPR042099">
    <property type="entry name" value="ANL_N_sf"/>
</dbReference>
<dbReference type="Pfam" id="PF00550">
    <property type="entry name" value="PP-binding"/>
    <property type="match status" value="1"/>
</dbReference>
<evidence type="ECO:0000313" key="5">
    <source>
        <dbReference type="Proteomes" id="UP000256405"/>
    </source>
</evidence>
<dbReference type="InterPro" id="IPR001242">
    <property type="entry name" value="Condensation_dom"/>
</dbReference>
<dbReference type="Pfam" id="PF00501">
    <property type="entry name" value="AMP-binding"/>
    <property type="match status" value="1"/>
</dbReference>
<dbReference type="SMART" id="SM00823">
    <property type="entry name" value="PKS_PP"/>
    <property type="match status" value="1"/>
</dbReference>
<dbReference type="NCBIfam" id="TIGR01733">
    <property type="entry name" value="AA-adenyl-dom"/>
    <property type="match status" value="1"/>
</dbReference>
<dbReference type="InterPro" id="IPR020845">
    <property type="entry name" value="AMP-binding_CS"/>
</dbReference>
<name>A0A3E0D5U2_9BACT</name>
<proteinExistence type="predicted"/>
<dbReference type="Gene3D" id="3.40.50.12780">
    <property type="entry name" value="N-terminal domain of ligase-like"/>
    <property type="match status" value="1"/>
</dbReference>
<protein>
    <submittedName>
        <fullName evidence="4">Amino acid adenylation domain-containing protein</fullName>
    </submittedName>
</protein>
<dbReference type="FunFam" id="3.40.50.980:FF:000001">
    <property type="entry name" value="Non-ribosomal peptide synthetase"/>
    <property type="match status" value="1"/>
</dbReference>
<dbReference type="RefSeq" id="WP_169714434.1">
    <property type="nucleotide sequence ID" value="NZ_MSSW01000035.1"/>
</dbReference>
<dbReference type="Pfam" id="PF00668">
    <property type="entry name" value="Condensation"/>
    <property type="match status" value="1"/>
</dbReference>
<dbReference type="CDD" id="cd05930">
    <property type="entry name" value="A_NRPS"/>
    <property type="match status" value="1"/>
</dbReference>
<dbReference type="InterPro" id="IPR010071">
    <property type="entry name" value="AA_adenyl_dom"/>
</dbReference>
<dbReference type="GO" id="GO:0044550">
    <property type="term" value="P:secondary metabolite biosynthetic process"/>
    <property type="evidence" value="ECO:0007669"/>
    <property type="project" value="TreeGrafter"/>
</dbReference>
<evidence type="ECO:0000313" key="4">
    <source>
        <dbReference type="EMBL" id="REG76918.1"/>
    </source>
</evidence>
<dbReference type="Gene3D" id="3.30.300.30">
    <property type="match status" value="1"/>
</dbReference>
<dbReference type="PANTHER" id="PTHR45527">
    <property type="entry name" value="NONRIBOSOMAL PEPTIDE SYNTHETASE"/>
    <property type="match status" value="1"/>
</dbReference>
<dbReference type="InterPro" id="IPR009081">
    <property type="entry name" value="PP-bd_ACP"/>
</dbReference>
<dbReference type="Proteomes" id="UP000256405">
    <property type="component" value="Unassembled WGS sequence"/>
</dbReference>
<keyword evidence="2" id="KW-0597">Phosphoprotein</keyword>
<dbReference type="Gene3D" id="3.30.559.30">
    <property type="entry name" value="Nonribosomal peptide synthetase, condensation domain"/>
    <property type="match status" value="1"/>
</dbReference>
<evidence type="ECO:0000256" key="1">
    <source>
        <dbReference type="ARBA" id="ARBA00022450"/>
    </source>
</evidence>
<dbReference type="InterPro" id="IPR029058">
    <property type="entry name" value="AB_hydrolase_fold"/>
</dbReference>
<dbReference type="EMBL" id="QUNF01000049">
    <property type="protein sequence ID" value="REG76918.1"/>
    <property type="molecule type" value="Genomic_DNA"/>
</dbReference>